<gene>
    <name evidence="3" type="ORF">FKV42_03260</name>
</gene>
<sequence>MSKVFVTDGRSRASLAIVRSLGHNNIQVVCGESFDCPAFYSKYCSHKYLYSPPNKNPDLFLESILKTVKENNYDTIMPVRDDTTLLLSKNRSLFEDYFEIPITDYDKLMIGRDKSKTIKFALANNIPCPQTYFPSEMEDLLDLEADLSFPLVIKPHQGSGSRGIQIVNSYEELITRYDDVCCSFGPSMLQEFIPYGGAYGVSMLLKEGEIKASFTHKRLREYPQSGGPSTLRESVEYPQIEKYASTLLKKLKWHGVAMVEFRIDARNNKPILMEINPRFWGSLQLAISSGIDFPNMLYTLAVKGDVEPQFSYKVGVKSRWLLFGDILWYLKCENKIKQAPAFFSKEGAVFDICSRDDPLPIYGTIKYGAYKVLSKEWRSHVFNRGWGLSGNE</sequence>
<dbReference type="GO" id="GO:0008716">
    <property type="term" value="F:D-alanine-D-alanine ligase activity"/>
    <property type="evidence" value="ECO:0007669"/>
    <property type="project" value="TreeGrafter"/>
</dbReference>
<dbReference type="Gene3D" id="3.30.470.20">
    <property type="entry name" value="ATP-grasp fold, B domain"/>
    <property type="match status" value="1"/>
</dbReference>
<evidence type="ECO:0000313" key="3">
    <source>
        <dbReference type="EMBL" id="TQD27258.1"/>
    </source>
</evidence>
<proteinExistence type="predicted"/>
<keyword evidence="1" id="KW-0547">Nucleotide-binding</keyword>
<dbReference type="InterPro" id="IPR011761">
    <property type="entry name" value="ATP-grasp"/>
</dbReference>
<dbReference type="Proteomes" id="UP000319335">
    <property type="component" value="Unassembled WGS sequence"/>
</dbReference>
<name>A0A7Z8KR56_9EURY</name>
<dbReference type="EMBL" id="VIAQ01000009">
    <property type="protein sequence ID" value="TQD27258.1"/>
    <property type="molecule type" value="Genomic_DNA"/>
</dbReference>
<protein>
    <submittedName>
        <fullName evidence="3">ATP-grasp domain-containing protein</fullName>
    </submittedName>
</protein>
<dbReference type="RefSeq" id="WP_154808829.1">
    <property type="nucleotide sequence ID" value="NZ_VIAQ01000009.1"/>
</dbReference>
<dbReference type="InterPro" id="IPR003806">
    <property type="entry name" value="ATP-grasp_PylC-type"/>
</dbReference>
<keyword evidence="1" id="KW-0067">ATP-binding</keyword>
<dbReference type="Gene3D" id="3.30.1490.20">
    <property type="entry name" value="ATP-grasp fold, A domain"/>
    <property type="match status" value="1"/>
</dbReference>
<evidence type="ECO:0000313" key="4">
    <source>
        <dbReference type="Proteomes" id="UP000319335"/>
    </source>
</evidence>
<dbReference type="AlphaFoldDB" id="A0A7Z8KR56"/>
<dbReference type="Pfam" id="PF02655">
    <property type="entry name" value="ATP-grasp_3"/>
    <property type="match status" value="1"/>
</dbReference>
<dbReference type="PANTHER" id="PTHR23132:SF14">
    <property type="entry name" value="ATP-GRASP DOMAIN-CONTAINING PROTEIN"/>
    <property type="match status" value="1"/>
</dbReference>
<accession>A0A7Z8KR56</accession>
<comment type="caution">
    <text evidence="3">The sequence shown here is derived from an EMBL/GenBank/DDBJ whole genome shotgun (WGS) entry which is preliminary data.</text>
</comment>
<dbReference type="OrthoDB" id="11959at2157"/>
<dbReference type="PANTHER" id="PTHR23132">
    <property type="entry name" value="D-ALANINE--D-ALANINE LIGASE"/>
    <property type="match status" value="1"/>
</dbReference>
<evidence type="ECO:0000259" key="2">
    <source>
        <dbReference type="PROSITE" id="PS50975"/>
    </source>
</evidence>
<evidence type="ECO:0000256" key="1">
    <source>
        <dbReference type="PROSITE-ProRule" id="PRU00409"/>
    </source>
</evidence>
<dbReference type="SUPFAM" id="SSF56059">
    <property type="entry name" value="Glutathione synthetase ATP-binding domain-like"/>
    <property type="match status" value="1"/>
</dbReference>
<keyword evidence="4" id="KW-1185">Reference proteome</keyword>
<dbReference type="GO" id="GO:0005524">
    <property type="term" value="F:ATP binding"/>
    <property type="evidence" value="ECO:0007669"/>
    <property type="project" value="UniProtKB-UniRule"/>
</dbReference>
<organism evidence="3 4">
    <name type="scientific">Methanolobus vulcani</name>
    <dbReference type="NCBI Taxonomy" id="38026"/>
    <lineage>
        <taxon>Archaea</taxon>
        <taxon>Methanobacteriati</taxon>
        <taxon>Methanobacteriota</taxon>
        <taxon>Stenosarchaea group</taxon>
        <taxon>Methanomicrobia</taxon>
        <taxon>Methanosarcinales</taxon>
        <taxon>Methanosarcinaceae</taxon>
        <taxon>Methanolobus</taxon>
    </lineage>
</organism>
<dbReference type="PROSITE" id="PS50975">
    <property type="entry name" value="ATP_GRASP"/>
    <property type="match status" value="1"/>
</dbReference>
<dbReference type="GO" id="GO:0046872">
    <property type="term" value="F:metal ion binding"/>
    <property type="evidence" value="ECO:0007669"/>
    <property type="project" value="InterPro"/>
</dbReference>
<reference evidence="3 4" key="1">
    <citation type="submission" date="2019-06" db="EMBL/GenBank/DDBJ databases">
        <title>Draft genome sequence of Methanolobus vulcani B1d.</title>
        <authorList>
            <person name="Creighbaum A.J."/>
            <person name="Ticak T."/>
            <person name="Hariraju D."/>
            <person name="Arivett B.A."/>
            <person name="Ferguson D.J.Jr."/>
        </authorList>
    </citation>
    <scope>NUCLEOTIDE SEQUENCE [LARGE SCALE GENOMIC DNA]</scope>
    <source>
        <strain evidence="3 4">B1d</strain>
    </source>
</reference>
<dbReference type="Gene3D" id="3.40.50.20">
    <property type="match status" value="1"/>
</dbReference>
<feature type="domain" description="ATP-grasp" evidence="2">
    <location>
        <begin position="118"/>
        <end position="302"/>
    </location>
</feature>
<dbReference type="InterPro" id="IPR013815">
    <property type="entry name" value="ATP_grasp_subdomain_1"/>
</dbReference>